<name>A0A093S4M5_9PASS</name>
<organism evidence="1 2">
    <name type="scientific">Manacus vitellinus</name>
    <name type="common">golden-collared manakin</name>
    <dbReference type="NCBI Taxonomy" id="328815"/>
    <lineage>
        <taxon>Eukaryota</taxon>
        <taxon>Metazoa</taxon>
        <taxon>Chordata</taxon>
        <taxon>Craniata</taxon>
        <taxon>Vertebrata</taxon>
        <taxon>Euteleostomi</taxon>
        <taxon>Archelosauria</taxon>
        <taxon>Archosauria</taxon>
        <taxon>Dinosauria</taxon>
        <taxon>Saurischia</taxon>
        <taxon>Theropoda</taxon>
        <taxon>Coelurosauria</taxon>
        <taxon>Aves</taxon>
        <taxon>Neognathae</taxon>
        <taxon>Neoaves</taxon>
        <taxon>Telluraves</taxon>
        <taxon>Australaves</taxon>
        <taxon>Passeriformes</taxon>
        <taxon>Pipridae</taxon>
        <taxon>Manacus</taxon>
    </lineage>
</organism>
<feature type="non-terminal residue" evidence="1">
    <location>
        <position position="1"/>
    </location>
</feature>
<dbReference type="AlphaFoldDB" id="A0A093S4M5"/>
<protein>
    <submittedName>
        <fullName evidence="1">Uncharacterized protein</fullName>
    </submittedName>
</protein>
<dbReference type="EMBL" id="KL670032">
    <property type="protein sequence ID" value="KFW77904.1"/>
    <property type="molecule type" value="Genomic_DNA"/>
</dbReference>
<feature type="non-terminal residue" evidence="1">
    <location>
        <position position="52"/>
    </location>
</feature>
<reference evidence="1 2" key="1">
    <citation type="submission" date="2014-06" db="EMBL/GenBank/DDBJ databases">
        <title>Genome evolution of avian class.</title>
        <authorList>
            <person name="Zhang G."/>
            <person name="Li C."/>
        </authorList>
    </citation>
    <scope>NUCLEOTIDE SEQUENCE [LARGE SCALE GENOMIC DNA]</scope>
    <source>
        <strain evidence="1">BGI_N305</strain>
    </source>
</reference>
<keyword evidence="2" id="KW-1185">Reference proteome</keyword>
<gene>
    <name evidence="1" type="ORF">N305_08106</name>
</gene>
<evidence type="ECO:0000313" key="2">
    <source>
        <dbReference type="Proteomes" id="UP000053258"/>
    </source>
</evidence>
<dbReference type="Proteomes" id="UP000053258">
    <property type="component" value="Unassembled WGS sequence"/>
</dbReference>
<accession>A0A093S4M5</accession>
<proteinExistence type="predicted"/>
<evidence type="ECO:0000313" key="1">
    <source>
        <dbReference type="EMBL" id="KFW77904.1"/>
    </source>
</evidence>
<sequence length="52" mass="5295">LAAEAVEGASLALEGVDHVHGSDRLSLGVLGVGDGVANHVLQEDFEHACLCL</sequence>